<gene>
    <name evidence="7" type="ORF">EV696_10185</name>
</gene>
<dbReference type="PANTHER" id="PTHR43104">
    <property type="entry name" value="L-2-HYDROXYGLUTARATE DEHYDROGENASE, MITOCHONDRIAL"/>
    <property type="match status" value="1"/>
</dbReference>
<dbReference type="RefSeq" id="WP_133586971.1">
    <property type="nucleotide sequence ID" value="NZ_CP037953.1"/>
</dbReference>
<dbReference type="SUPFAM" id="SSF51905">
    <property type="entry name" value="FAD/NAD(P)-binding domain"/>
    <property type="match status" value="1"/>
</dbReference>
<keyword evidence="8" id="KW-1185">Reference proteome</keyword>
<organism evidence="7 8">
    <name type="scientific">Permianibacter aggregans</name>
    <dbReference type="NCBI Taxonomy" id="1510150"/>
    <lineage>
        <taxon>Bacteria</taxon>
        <taxon>Pseudomonadati</taxon>
        <taxon>Pseudomonadota</taxon>
        <taxon>Gammaproteobacteria</taxon>
        <taxon>Pseudomonadales</taxon>
        <taxon>Pseudomonadaceae</taxon>
        <taxon>Permianibacter</taxon>
    </lineage>
</organism>
<keyword evidence="2" id="KW-0285">Flavoprotein</keyword>
<feature type="domain" description="FAD dependent oxidoreductase" evidence="6">
    <location>
        <begin position="6"/>
        <end position="393"/>
    </location>
</feature>
<dbReference type="InterPro" id="IPR006076">
    <property type="entry name" value="FAD-dep_OxRdtase"/>
</dbReference>
<evidence type="ECO:0000256" key="1">
    <source>
        <dbReference type="ARBA" id="ARBA00001974"/>
    </source>
</evidence>
<comment type="similarity">
    <text evidence="5">Belongs to the L2HGDH family.</text>
</comment>
<dbReference type="OrthoDB" id="9801699at2"/>
<evidence type="ECO:0000313" key="8">
    <source>
        <dbReference type="Proteomes" id="UP000295375"/>
    </source>
</evidence>
<dbReference type="NCBIfam" id="NF008726">
    <property type="entry name" value="PRK11728.1"/>
    <property type="match status" value="1"/>
</dbReference>
<dbReference type="PANTHER" id="PTHR43104:SF2">
    <property type="entry name" value="L-2-HYDROXYGLUTARATE DEHYDROGENASE, MITOCHONDRIAL"/>
    <property type="match status" value="1"/>
</dbReference>
<dbReference type="EMBL" id="SNYM01000001">
    <property type="protein sequence ID" value="TDQ51116.1"/>
    <property type="molecule type" value="Genomic_DNA"/>
</dbReference>
<evidence type="ECO:0000313" key="7">
    <source>
        <dbReference type="EMBL" id="TDQ51116.1"/>
    </source>
</evidence>
<evidence type="ECO:0000259" key="6">
    <source>
        <dbReference type="Pfam" id="PF01266"/>
    </source>
</evidence>
<dbReference type="Gene3D" id="3.30.9.10">
    <property type="entry name" value="D-Amino Acid Oxidase, subunit A, domain 2"/>
    <property type="match status" value="1"/>
</dbReference>
<evidence type="ECO:0000256" key="5">
    <source>
        <dbReference type="ARBA" id="ARBA00037941"/>
    </source>
</evidence>
<proteinExistence type="inferred from homology"/>
<sequence length="398" mass="43972">MNSTFDYIIVGAGIVGLSVARELRFRQPTARILIIEKESGLGFHASGRNSGVMHCGIYYGTDTLKAKVCAEGAKRMIAYAQQNSIAVEQAGKVILASSDEQLPIVERLMTNARENGIHAERIGLDRLKQLEPAAAEGAAIFCKDTAVIDSKAVLKHLCNELMTQGVVFEFDCEFQRKITNGVIRTSKGKFSYGRLINCAGAYADQVAKSFGLAEDYALVPFKGIYWKLSDKANHLVRSNIYPVPDISLPFLGVHLTRVVSGDVYVGPTAIPALGRENYGILRGSKFFEASTIGFRLARMYLEDKNNFRKLAHLEMGKYFKRNFLSAAQKLVPSLTLEDFVPTEKCGIRPQLINKRTGKLEMDFMLESTQDSVHVLNAISPAFTSAFSFSEFVVERAKG</sequence>
<accession>A0A4R6UXU0</accession>
<evidence type="ECO:0000256" key="4">
    <source>
        <dbReference type="ARBA" id="ARBA00023002"/>
    </source>
</evidence>
<dbReference type="AlphaFoldDB" id="A0A4R6UXU0"/>
<name>A0A4R6UXU0_9GAMM</name>
<dbReference type="GO" id="GO:0005737">
    <property type="term" value="C:cytoplasm"/>
    <property type="evidence" value="ECO:0007669"/>
    <property type="project" value="TreeGrafter"/>
</dbReference>
<protein>
    <submittedName>
        <fullName evidence="7">L-2-hydroxyglutarate oxidase LhgO</fullName>
    </submittedName>
</protein>
<dbReference type="Pfam" id="PF01266">
    <property type="entry name" value="DAO"/>
    <property type="match status" value="1"/>
</dbReference>
<dbReference type="Gene3D" id="3.50.50.60">
    <property type="entry name" value="FAD/NAD(P)-binding domain"/>
    <property type="match status" value="1"/>
</dbReference>
<comment type="cofactor">
    <cofactor evidence="1">
        <name>FAD</name>
        <dbReference type="ChEBI" id="CHEBI:57692"/>
    </cofactor>
</comment>
<reference evidence="7 8" key="1">
    <citation type="submission" date="2019-03" db="EMBL/GenBank/DDBJ databases">
        <title>Genomic Encyclopedia of Type Strains, Phase IV (KMG-IV): sequencing the most valuable type-strain genomes for metagenomic binning, comparative biology and taxonomic classification.</title>
        <authorList>
            <person name="Goeker M."/>
        </authorList>
    </citation>
    <scope>NUCLEOTIDE SEQUENCE [LARGE SCALE GENOMIC DNA]</scope>
    <source>
        <strain evidence="7 8">DSM 103792</strain>
    </source>
</reference>
<evidence type="ECO:0000256" key="3">
    <source>
        <dbReference type="ARBA" id="ARBA00022827"/>
    </source>
</evidence>
<evidence type="ECO:0000256" key="2">
    <source>
        <dbReference type="ARBA" id="ARBA00022630"/>
    </source>
</evidence>
<dbReference type="InterPro" id="IPR036188">
    <property type="entry name" value="FAD/NAD-bd_sf"/>
</dbReference>
<keyword evidence="3" id="KW-0274">FAD</keyword>
<keyword evidence="4" id="KW-0560">Oxidoreductase</keyword>
<dbReference type="GO" id="GO:0047545">
    <property type="term" value="F:(S)-2-hydroxyglutarate dehydrogenase activity"/>
    <property type="evidence" value="ECO:0007669"/>
    <property type="project" value="TreeGrafter"/>
</dbReference>
<dbReference type="Proteomes" id="UP000295375">
    <property type="component" value="Unassembled WGS sequence"/>
</dbReference>
<comment type="caution">
    <text evidence="7">The sequence shown here is derived from an EMBL/GenBank/DDBJ whole genome shotgun (WGS) entry which is preliminary data.</text>
</comment>